<dbReference type="VEuPathDB" id="FungiDB:AeMF1_017469"/>
<protein>
    <recommendedName>
        <fullName evidence="4">Nuclear cap-binding protein subunit 3</fullName>
    </recommendedName>
</protein>
<feature type="compositionally biased region" description="Basic residues" evidence="1">
    <location>
        <begin position="491"/>
        <end position="505"/>
    </location>
</feature>
<sequence length="527" mass="59301">MDEMEVNEEPREVAIEDIDVGSLYGRVLKWSDLGINLQADKFNAVSLTLEALCQQELQLHLRAVINGNPWSYEFLCGGQGNTEASVLKRGVKGKEIDVACVFCGRLCSDSVAGQYWFQIALHRQNEEAFVQISLGIGGNVGDKVVLVAKDDLNDKDSTFHLESVGITSGRSPLKARNISLRSQEGVSVIPSDTVLCVMSDPSGTDLLTAEQRADFTAACESAKRRADRFGGTYHPPDVKQFLDSKVVRMMQRSGAVSEKGFATGFDVMSSEETAKREARRQRFNLTMDYDIKAAREISNGATEEEIRKHQEEVAKRANRAAKFGVEDAPNLESASPKVFAERVDLDESLELRQDALHMYSLDESFTSVRTRDILAYFLGYGPSYVEWINDSSCTIVFDDPFTVSRALLSLTTEIPAEATLQRQQKEANPFQKPEEAAAEQSDRVLAKGWRLGLPIQAADHMDRTWRILLRRATLKDFPPEKTWKRQLYQKSSHRRMQRLPNKRKRREDDGDSEEASKGKKVRDEDME</sequence>
<dbReference type="PANTHER" id="PTHR16291">
    <property type="entry name" value="NUCLEAR CAP-BINDING PROTEIN SUBUNIT 3"/>
    <property type="match status" value="1"/>
</dbReference>
<evidence type="ECO:0000313" key="3">
    <source>
        <dbReference type="Proteomes" id="UP000481153"/>
    </source>
</evidence>
<comment type="caution">
    <text evidence="2">The sequence shown here is derived from an EMBL/GenBank/DDBJ whole genome shotgun (WGS) entry which is preliminary data.</text>
</comment>
<keyword evidence="3" id="KW-1185">Reference proteome</keyword>
<dbReference type="Pfam" id="PF10309">
    <property type="entry name" value="NCBP3"/>
    <property type="match status" value="1"/>
</dbReference>
<feature type="region of interest" description="Disordered" evidence="1">
    <location>
        <begin position="421"/>
        <end position="441"/>
    </location>
</feature>
<feature type="compositionally biased region" description="Basic and acidic residues" evidence="1">
    <location>
        <begin position="432"/>
        <end position="441"/>
    </location>
</feature>
<name>A0A6G0WED2_9STRA</name>
<evidence type="ECO:0000313" key="2">
    <source>
        <dbReference type="EMBL" id="KAF0725605.1"/>
    </source>
</evidence>
<dbReference type="GO" id="GO:0005634">
    <property type="term" value="C:nucleus"/>
    <property type="evidence" value="ECO:0007669"/>
    <property type="project" value="TreeGrafter"/>
</dbReference>
<proteinExistence type="predicted"/>
<dbReference type="Gene3D" id="3.30.70.330">
    <property type="match status" value="1"/>
</dbReference>
<accession>A0A6G0WED2</accession>
<dbReference type="InterPro" id="IPR019416">
    <property type="entry name" value="NCBP3"/>
</dbReference>
<evidence type="ECO:0000256" key="1">
    <source>
        <dbReference type="SAM" id="MobiDB-lite"/>
    </source>
</evidence>
<dbReference type="EMBL" id="VJMJ01000237">
    <property type="protein sequence ID" value="KAF0725605.1"/>
    <property type="molecule type" value="Genomic_DNA"/>
</dbReference>
<dbReference type="Proteomes" id="UP000481153">
    <property type="component" value="Unassembled WGS sequence"/>
</dbReference>
<evidence type="ECO:0008006" key="4">
    <source>
        <dbReference type="Google" id="ProtNLM"/>
    </source>
</evidence>
<dbReference type="PANTHER" id="PTHR16291:SF0">
    <property type="entry name" value="NUCLEAR CAP-BINDING PROTEIN SUBUNIT 3"/>
    <property type="match status" value="1"/>
</dbReference>
<dbReference type="GO" id="GO:0000340">
    <property type="term" value="F:RNA 7-methylguanosine cap binding"/>
    <property type="evidence" value="ECO:0007669"/>
    <property type="project" value="InterPro"/>
</dbReference>
<feature type="compositionally biased region" description="Basic and acidic residues" evidence="1">
    <location>
        <begin position="514"/>
        <end position="527"/>
    </location>
</feature>
<dbReference type="GO" id="GO:0003729">
    <property type="term" value="F:mRNA binding"/>
    <property type="evidence" value="ECO:0007669"/>
    <property type="project" value="InterPro"/>
</dbReference>
<feature type="region of interest" description="Disordered" evidence="1">
    <location>
        <begin position="484"/>
        <end position="527"/>
    </location>
</feature>
<reference evidence="2 3" key="1">
    <citation type="submission" date="2019-07" db="EMBL/GenBank/DDBJ databases">
        <title>Genomics analysis of Aphanomyces spp. identifies a new class of oomycete effector associated with host adaptation.</title>
        <authorList>
            <person name="Gaulin E."/>
        </authorList>
    </citation>
    <scope>NUCLEOTIDE SEQUENCE [LARGE SCALE GENOMIC DNA]</scope>
    <source>
        <strain evidence="2 3">ATCC 201684</strain>
    </source>
</reference>
<gene>
    <name evidence="2" type="ORF">Ae201684_015938</name>
</gene>
<organism evidence="2 3">
    <name type="scientific">Aphanomyces euteiches</name>
    <dbReference type="NCBI Taxonomy" id="100861"/>
    <lineage>
        <taxon>Eukaryota</taxon>
        <taxon>Sar</taxon>
        <taxon>Stramenopiles</taxon>
        <taxon>Oomycota</taxon>
        <taxon>Saprolegniomycetes</taxon>
        <taxon>Saprolegniales</taxon>
        <taxon>Verrucalvaceae</taxon>
        <taxon>Aphanomyces</taxon>
    </lineage>
</organism>
<dbReference type="AlphaFoldDB" id="A0A6G0WED2"/>
<dbReference type="InterPro" id="IPR012677">
    <property type="entry name" value="Nucleotide-bd_a/b_plait_sf"/>
</dbReference>